<keyword evidence="2" id="KW-0479">Metal-binding</keyword>
<dbReference type="Gene3D" id="4.10.1110.10">
    <property type="entry name" value="AN1-like Zinc finger"/>
    <property type="match status" value="2"/>
</dbReference>
<dbReference type="AlphaFoldDB" id="A0AA89B0X4"/>
<dbReference type="Pfam" id="PF01754">
    <property type="entry name" value="zf-A20"/>
    <property type="match status" value="2"/>
</dbReference>
<keyword evidence="3 5" id="KW-0863">Zinc-finger</keyword>
<feature type="domain" description="A20-type" evidence="6">
    <location>
        <begin position="1"/>
        <end position="34"/>
    </location>
</feature>
<dbReference type="Proteomes" id="UP001188597">
    <property type="component" value="Unassembled WGS sequence"/>
</dbReference>
<evidence type="ECO:0000256" key="1">
    <source>
        <dbReference type="ARBA" id="ARBA00003732"/>
    </source>
</evidence>
<reference evidence="8" key="1">
    <citation type="submission" date="2022-12" db="EMBL/GenBank/DDBJ databases">
        <title>Draft genome assemblies for two species of Escallonia (Escalloniales).</title>
        <authorList>
            <person name="Chanderbali A."/>
            <person name="Dervinis C."/>
            <person name="Anghel I."/>
            <person name="Soltis D."/>
            <person name="Soltis P."/>
            <person name="Zapata F."/>
        </authorList>
    </citation>
    <scope>NUCLEOTIDE SEQUENCE</scope>
    <source>
        <strain evidence="8">UCBG64.0493</strain>
        <tissue evidence="8">Leaf</tissue>
    </source>
</reference>
<organism evidence="8 9">
    <name type="scientific">Escallonia herrerae</name>
    <dbReference type="NCBI Taxonomy" id="1293975"/>
    <lineage>
        <taxon>Eukaryota</taxon>
        <taxon>Viridiplantae</taxon>
        <taxon>Streptophyta</taxon>
        <taxon>Embryophyta</taxon>
        <taxon>Tracheophyta</taxon>
        <taxon>Spermatophyta</taxon>
        <taxon>Magnoliopsida</taxon>
        <taxon>eudicotyledons</taxon>
        <taxon>Gunneridae</taxon>
        <taxon>Pentapetalae</taxon>
        <taxon>asterids</taxon>
        <taxon>campanulids</taxon>
        <taxon>Escalloniales</taxon>
        <taxon>Escalloniaceae</taxon>
        <taxon>Escallonia</taxon>
    </lineage>
</organism>
<dbReference type="SMART" id="SM00259">
    <property type="entry name" value="ZnF_A20"/>
    <property type="match status" value="2"/>
</dbReference>
<dbReference type="PROSITE" id="PS51036">
    <property type="entry name" value="ZF_A20"/>
    <property type="match status" value="2"/>
</dbReference>
<dbReference type="SUPFAM" id="SSF57716">
    <property type="entry name" value="Glucocorticoid receptor-like (DNA-binding domain)"/>
    <property type="match status" value="2"/>
</dbReference>
<dbReference type="GO" id="GO:0008270">
    <property type="term" value="F:zinc ion binding"/>
    <property type="evidence" value="ECO:0007669"/>
    <property type="project" value="UniProtKB-KW"/>
</dbReference>
<dbReference type="PANTHER" id="PTHR10634:SF124">
    <property type="entry name" value="ZINC FINGER A20 AND AN1 DOMAIN-CONTAINING STRESS-ASSOCIATED PROTEIN 8-RELATED"/>
    <property type="match status" value="1"/>
</dbReference>
<dbReference type="Pfam" id="PF01428">
    <property type="entry name" value="zf-AN1"/>
    <property type="match status" value="2"/>
</dbReference>
<dbReference type="SUPFAM" id="SSF118310">
    <property type="entry name" value="AN1-like Zinc finger"/>
    <property type="match status" value="2"/>
</dbReference>
<accession>A0AA89B0X4</accession>
<evidence type="ECO:0000256" key="2">
    <source>
        <dbReference type="ARBA" id="ARBA00022723"/>
    </source>
</evidence>
<evidence type="ECO:0000256" key="4">
    <source>
        <dbReference type="ARBA" id="ARBA00022833"/>
    </source>
</evidence>
<evidence type="ECO:0000313" key="9">
    <source>
        <dbReference type="Proteomes" id="UP001188597"/>
    </source>
</evidence>
<comment type="caution">
    <text evidence="8">The sequence shown here is derived from an EMBL/GenBank/DDBJ whole genome shotgun (WGS) entry which is preliminary data.</text>
</comment>
<dbReference type="GO" id="GO:0003677">
    <property type="term" value="F:DNA binding"/>
    <property type="evidence" value="ECO:0007669"/>
    <property type="project" value="InterPro"/>
</dbReference>
<feature type="domain" description="AN1-type" evidence="7">
    <location>
        <begin position="220"/>
        <end position="266"/>
    </location>
</feature>
<dbReference type="PROSITE" id="PS51039">
    <property type="entry name" value="ZF_AN1"/>
    <property type="match status" value="2"/>
</dbReference>
<dbReference type="PANTHER" id="PTHR10634">
    <property type="entry name" value="AN1-TYPE ZINC FINGER PROTEIN"/>
    <property type="match status" value="1"/>
</dbReference>
<protein>
    <submittedName>
        <fullName evidence="8">Uncharacterized protein</fullName>
    </submittedName>
</protein>
<dbReference type="FunFam" id="4.10.1110.10:FF:000001">
    <property type="entry name" value="Zinc finger AN1-type containing 6"/>
    <property type="match status" value="1"/>
</dbReference>
<proteinExistence type="predicted"/>
<evidence type="ECO:0000256" key="5">
    <source>
        <dbReference type="PROSITE-ProRule" id="PRU00449"/>
    </source>
</evidence>
<comment type="function">
    <text evidence="1">May be involved in environmental stress response.</text>
</comment>
<evidence type="ECO:0000256" key="3">
    <source>
        <dbReference type="ARBA" id="ARBA00022771"/>
    </source>
</evidence>
<dbReference type="Gene3D" id="1.20.5.4770">
    <property type="match status" value="2"/>
</dbReference>
<evidence type="ECO:0000313" key="8">
    <source>
        <dbReference type="EMBL" id="KAK3022183.1"/>
    </source>
</evidence>
<gene>
    <name evidence="8" type="ORF">RJ639_047005</name>
</gene>
<evidence type="ECO:0000259" key="6">
    <source>
        <dbReference type="PROSITE" id="PS51036"/>
    </source>
</evidence>
<keyword evidence="4" id="KW-0862">Zinc</keyword>
<sequence>MDQQLCAKGCGFFGTPANNNLCSKCYKQYRAEAVPKSWVEENPSTRTNATVVTTDDTSSSTKSMVSTAAVDGASKARIRCQCCKKRVGVTGGFECRCGGVFCGMHRYPEEHVCNFDFKSNGRAVLAKQNPVLMESQVFRLFKKSRKMDQQLCAKGCGFFGTPANNNLCSKCYKKYHAEAVPKACLEENCSTGINATAVNTDATSSSMKSMVSTAAVGGASKARIRCQCCKKRVGLTGFECRCGGIFCGMHRYPEEHVCTFDFRSAGRLVLAKQNSVIMGDKLETRV</sequence>
<evidence type="ECO:0000259" key="7">
    <source>
        <dbReference type="PROSITE" id="PS51039"/>
    </source>
</evidence>
<dbReference type="SMART" id="SM00154">
    <property type="entry name" value="ZnF_AN1"/>
    <property type="match status" value="2"/>
</dbReference>
<dbReference type="EMBL" id="JAVXUP010000725">
    <property type="protein sequence ID" value="KAK3022183.1"/>
    <property type="molecule type" value="Genomic_DNA"/>
</dbReference>
<dbReference type="InterPro" id="IPR035896">
    <property type="entry name" value="AN1-like_Znf"/>
</dbReference>
<dbReference type="InterPro" id="IPR000058">
    <property type="entry name" value="Znf_AN1"/>
</dbReference>
<name>A0AA89B0X4_9ASTE</name>
<feature type="domain" description="A20-type" evidence="6">
    <location>
        <begin position="146"/>
        <end position="180"/>
    </location>
</feature>
<dbReference type="InterPro" id="IPR002653">
    <property type="entry name" value="Znf_A20"/>
</dbReference>
<dbReference type="InterPro" id="IPR050652">
    <property type="entry name" value="AN1_A20_ZnFinger"/>
</dbReference>
<feature type="domain" description="AN1-type" evidence="7">
    <location>
        <begin position="74"/>
        <end position="121"/>
    </location>
</feature>
<keyword evidence="9" id="KW-1185">Reference proteome</keyword>